<dbReference type="Proteomes" id="UP000887579">
    <property type="component" value="Unplaced"/>
</dbReference>
<evidence type="ECO:0000313" key="2">
    <source>
        <dbReference type="WBParaSite" id="ES5_v2.g17412.t1"/>
    </source>
</evidence>
<protein>
    <submittedName>
        <fullName evidence="2">GRB2</fullName>
    </submittedName>
</protein>
<proteinExistence type="predicted"/>
<accession>A0AC34FJN4</accession>
<organism evidence="1 2">
    <name type="scientific">Panagrolaimus sp. ES5</name>
    <dbReference type="NCBI Taxonomy" id="591445"/>
    <lineage>
        <taxon>Eukaryota</taxon>
        <taxon>Metazoa</taxon>
        <taxon>Ecdysozoa</taxon>
        <taxon>Nematoda</taxon>
        <taxon>Chromadorea</taxon>
        <taxon>Rhabditida</taxon>
        <taxon>Tylenchina</taxon>
        <taxon>Panagrolaimomorpha</taxon>
        <taxon>Panagrolaimoidea</taxon>
        <taxon>Panagrolaimidae</taxon>
        <taxon>Panagrolaimus</taxon>
    </lineage>
</organism>
<reference evidence="2" key="1">
    <citation type="submission" date="2022-11" db="UniProtKB">
        <authorList>
            <consortium name="WormBaseParasite"/>
        </authorList>
    </citation>
    <scope>IDENTIFICATION</scope>
</reference>
<evidence type="ECO:0000313" key="1">
    <source>
        <dbReference type="Proteomes" id="UP000887579"/>
    </source>
</evidence>
<sequence length="218" mass="25905">MEAIANYKFTARFDDELSVDRGDIVKVLDKEFDRFWYKAEMNGLVGIVPKNYFRMLEHSWYKGKLTRAEAAEILLNPINSIGAFLIRNSETEPNEFSLSVKYENDVRHFKVLRDSKRGLYYLWTNKFNSLNELIAHYRLKIICKQQQIFLRSMKNDSNPLPFEPLMQAKFDFEPREKEDLEFKADDIIAIIDRRGDDWFYGYVHGKRGFIPSAYVRPY</sequence>
<name>A0AC34FJN4_9BILA</name>
<dbReference type="WBParaSite" id="ES5_v2.g17412.t1">
    <property type="protein sequence ID" value="ES5_v2.g17412.t1"/>
    <property type="gene ID" value="ES5_v2.g17412"/>
</dbReference>